<sequence length="400" mass="42217">MHETNLSNRNQTNGSSNVQLSYLSIGLTQHAHNTRVFPRRGRGSPSGFVFGVSADLAARAGPPLGPGPPPPPTIAEVRAFLQSLLPVRQGDVAFDYHTPRSRFFDPGTARPAHVVLSITPTPGFYDALAEAAAVASASPSSPRSTTTPLAFLHRPWELDRRRVPHGATVVASHKAFDEVLTVGNNAALAAGLGMVLDKAGAIQGYKGDPDRTIGIVGPLDTARDRATLRAQLETEFGSFEGAFGFEDDNGAEEADNKEVAPSGEKDHVIRCVAIMNAFHPEEVDQVAALAAGMGLAPSLEDCRGVLYLTGAVRAPGLAAARGKGMAVVCVGHRTCEEWGIRHLARVLRGRWPGLRVRAVLEAEEPRVFAKRGEGTGGKASSVGQGVVLSPDVENKIDNAG</sequence>
<keyword evidence="3" id="KW-1185">Reference proteome</keyword>
<accession>A0ABR1RJM9</accession>
<gene>
    <name evidence="2" type="ORF">PG991_010461</name>
</gene>
<name>A0ABR1RJM9_9PEZI</name>
<dbReference type="Pfam" id="PF01784">
    <property type="entry name" value="DUF34_NIF3"/>
    <property type="match status" value="1"/>
</dbReference>
<organism evidence="2 3">
    <name type="scientific">Apiospora marii</name>
    <dbReference type="NCBI Taxonomy" id="335849"/>
    <lineage>
        <taxon>Eukaryota</taxon>
        <taxon>Fungi</taxon>
        <taxon>Dikarya</taxon>
        <taxon>Ascomycota</taxon>
        <taxon>Pezizomycotina</taxon>
        <taxon>Sordariomycetes</taxon>
        <taxon>Xylariomycetidae</taxon>
        <taxon>Amphisphaeriales</taxon>
        <taxon>Apiosporaceae</taxon>
        <taxon>Apiospora</taxon>
    </lineage>
</organism>
<evidence type="ECO:0000313" key="3">
    <source>
        <dbReference type="Proteomes" id="UP001396898"/>
    </source>
</evidence>
<dbReference type="Proteomes" id="UP001396898">
    <property type="component" value="Unassembled WGS sequence"/>
</dbReference>
<dbReference type="EMBL" id="JAQQWI010000015">
    <property type="protein sequence ID" value="KAK8013086.1"/>
    <property type="molecule type" value="Genomic_DNA"/>
</dbReference>
<comment type="similarity">
    <text evidence="1">Belongs to the GTP cyclohydrolase I type 2/NIF3 family.</text>
</comment>
<dbReference type="Gene3D" id="3.40.1390.30">
    <property type="entry name" value="NIF3 (NGG1p interacting factor 3)-like"/>
    <property type="match status" value="1"/>
</dbReference>
<evidence type="ECO:0000256" key="1">
    <source>
        <dbReference type="ARBA" id="ARBA00006964"/>
    </source>
</evidence>
<protein>
    <submittedName>
        <fullName evidence="2">Uncharacterized protein</fullName>
    </submittedName>
</protein>
<proteinExistence type="inferred from homology"/>
<dbReference type="InterPro" id="IPR002678">
    <property type="entry name" value="DUF34/NIF3"/>
</dbReference>
<comment type="caution">
    <text evidence="2">The sequence shown here is derived from an EMBL/GenBank/DDBJ whole genome shotgun (WGS) entry which is preliminary data.</text>
</comment>
<reference evidence="2 3" key="1">
    <citation type="submission" date="2023-01" db="EMBL/GenBank/DDBJ databases">
        <title>Analysis of 21 Apiospora genomes using comparative genomics revels a genus with tremendous synthesis potential of carbohydrate active enzymes and secondary metabolites.</title>
        <authorList>
            <person name="Sorensen T."/>
        </authorList>
    </citation>
    <scope>NUCLEOTIDE SEQUENCE [LARGE SCALE GENOMIC DNA]</scope>
    <source>
        <strain evidence="2 3">CBS 20057</strain>
    </source>
</reference>
<dbReference type="SUPFAM" id="SSF102705">
    <property type="entry name" value="NIF3 (NGG1p interacting factor 3)-like"/>
    <property type="match status" value="1"/>
</dbReference>
<dbReference type="InterPro" id="IPR036069">
    <property type="entry name" value="DUF34/NIF3_sf"/>
</dbReference>
<evidence type="ECO:0000313" key="2">
    <source>
        <dbReference type="EMBL" id="KAK8013086.1"/>
    </source>
</evidence>